<reference evidence="2" key="1">
    <citation type="submission" date="2015-01" db="EMBL/GenBank/DDBJ databases">
        <title>Comparative genome analysis of Bacillus coagulans HM-08, Clostridium butyricum HM-68, Bacillus subtilis HM-66 and Bacillus paralicheniformis BL-09.</title>
        <authorList>
            <person name="Zhang H."/>
        </authorList>
    </citation>
    <scope>NUCLEOTIDE SEQUENCE [LARGE SCALE GENOMIC DNA]</scope>
    <source>
        <strain evidence="2">HM-08</strain>
    </source>
</reference>
<keyword evidence="2" id="KW-1185">Reference proteome</keyword>
<proteinExistence type="predicted"/>
<evidence type="ECO:0000313" key="1">
    <source>
        <dbReference type="EMBL" id="AJO23625.1"/>
    </source>
</evidence>
<evidence type="ECO:0000313" key="2">
    <source>
        <dbReference type="Proteomes" id="UP000032024"/>
    </source>
</evidence>
<name>A0AAN0WCE1_HEYCO</name>
<accession>A0AAN0WCE1</accession>
<protein>
    <submittedName>
        <fullName evidence="1">Uncharacterized protein</fullName>
    </submittedName>
</protein>
<gene>
    <name evidence="1" type="ORF">SB48_HM08orf04517</name>
</gene>
<dbReference type="Proteomes" id="UP000032024">
    <property type="component" value="Chromosome"/>
</dbReference>
<dbReference type="EMBL" id="CP010525">
    <property type="protein sequence ID" value="AJO23625.1"/>
    <property type="molecule type" value="Genomic_DNA"/>
</dbReference>
<dbReference type="AlphaFoldDB" id="A0AAN0WCE1"/>
<organism evidence="1 2">
    <name type="scientific">Heyndrickxia coagulans</name>
    <name type="common">Weizmannia coagulans</name>
    <dbReference type="NCBI Taxonomy" id="1398"/>
    <lineage>
        <taxon>Bacteria</taxon>
        <taxon>Bacillati</taxon>
        <taxon>Bacillota</taxon>
        <taxon>Bacilli</taxon>
        <taxon>Bacillales</taxon>
        <taxon>Bacillaceae</taxon>
        <taxon>Heyndrickxia</taxon>
    </lineage>
</organism>
<sequence length="43" mass="4772">MQGQGIPLLPLPSVFKFPPACCPVFALKLHGTIRNQIFSWNGF</sequence>